<protein>
    <recommendedName>
        <fullName evidence="6">Protein kinase domain-containing protein</fullName>
    </recommendedName>
</protein>
<dbReference type="Pfam" id="PF00069">
    <property type="entry name" value="Pkinase"/>
    <property type="match status" value="1"/>
</dbReference>
<accession>A0A8J5BYY6</accession>
<keyword evidence="1" id="KW-0723">Serine/threonine-protein kinase</keyword>
<reference evidence="7 8" key="1">
    <citation type="submission" date="2020-08" db="EMBL/GenBank/DDBJ databases">
        <title>Plant Genome Project.</title>
        <authorList>
            <person name="Zhang R.-G."/>
        </authorList>
    </citation>
    <scope>NUCLEOTIDE SEQUENCE [LARGE SCALE GENOMIC DNA]</scope>
    <source>
        <tissue evidence="7">Rhizome</tissue>
    </source>
</reference>
<evidence type="ECO:0000256" key="1">
    <source>
        <dbReference type="ARBA" id="ARBA00022527"/>
    </source>
</evidence>
<keyword evidence="8" id="KW-1185">Reference proteome</keyword>
<organism evidence="7 8">
    <name type="scientific">Zingiber officinale</name>
    <name type="common">Ginger</name>
    <name type="synonym">Amomum zingiber</name>
    <dbReference type="NCBI Taxonomy" id="94328"/>
    <lineage>
        <taxon>Eukaryota</taxon>
        <taxon>Viridiplantae</taxon>
        <taxon>Streptophyta</taxon>
        <taxon>Embryophyta</taxon>
        <taxon>Tracheophyta</taxon>
        <taxon>Spermatophyta</taxon>
        <taxon>Magnoliopsida</taxon>
        <taxon>Liliopsida</taxon>
        <taxon>Zingiberales</taxon>
        <taxon>Zingiberaceae</taxon>
        <taxon>Zingiber</taxon>
    </lineage>
</organism>
<dbReference type="InterPro" id="IPR008271">
    <property type="entry name" value="Ser/Thr_kinase_AS"/>
</dbReference>
<dbReference type="AlphaFoldDB" id="A0A8J5BYY6"/>
<dbReference type="FunFam" id="1.10.510.10:FF:000624">
    <property type="entry name" value="Mitogen-activated protein kinase"/>
    <property type="match status" value="1"/>
</dbReference>
<dbReference type="InterPro" id="IPR000719">
    <property type="entry name" value="Prot_kinase_dom"/>
</dbReference>
<gene>
    <name evidence="7" type="ORF">ZIOFF_073678</name>
</gene>
<dbReference type="PROSITE" id="PS00108">
    <property type="entry name" value="PROTEIN_KINASE_ST"/>
    <property type="match status" value="1"/>
</dbReference>
<evidence type="ECO:0000259" key="6">
    <source>
        <dbReference type="PROSITE" id="PS50011"/>
    </source>
</evidence>
<sequence length="281" mass="32287">MQLLRGLKYFHSVIVIHMDLKPENLFVNDVDCKLKIDDFGLARSMTRSGRGMSSYIVTQWHRAPELLVCSDRYDTSIDMWPAGCILTELLRRRPFFPGNNDINQLERIVNVLGVKGNADFNYVGNEHACKYIKSLPQSLGVPFASIYPNANPLAIDLLKMLIFDPSKRMSLRHFDLGFDDDVEEDTIREMMWEEMLFYHQEGEVTSRDLRLTLLLWVNCEPKHHGVPIDNPAFLFGCIDHHCHCCFTVVQPQQCSLQEPANSTFRAHFTNQGVPPLVAEFI</sequence>
<keyword evidence="3" id="KW-0547">Nucleotide-binding</keyword>
<comment type="caution">
    <text evidence="7">The sequence shown here is derived from an EMBL/GenBank/DDBJ whole genome shotgun (WGS) entry which is preliminary data.</text>
</comment>
<proteinExistence type="predicted"/>
<dbReference type="Proteomes" id="UP000734854">
    <property type="component" value="Unassembled WGS sequence"/>
</dbReference>
<dbReference type="PANTHER" id="PTHR24055">
    <property type="entry name" value="MITOGEN-ACTIVATED PROTEIN KINASE"/>
    <property type="match status" value="1"/>
</dbReference>
<dbReference type="EMBL" id="JACMSC010000022">
    <property type="protein sequence ID" value="KAG6468983.1"/>
    <property type="molecule type" value="Genomic_DNA"/>
</dbReference>
<keyword evidence="5" id="KW-0067">ATP-binding</keyword>
<keyword evidence="4" id="KW-0418">Kinase</keyword>
<dbReference type="GO" id="GO:0005524">
    <property type="term" value="F:ATP binding"/>
    <property type="evidence" value="ECO:0007669"/>
    <property type="project" value="UniProtKB-KW"/>
</dbReference>
<dbReference type="PROSITE" id="PS50011">
    <property type="entry name" value="PROTEIN_KINASE_DOM"/>
    <property type="match status" value="1"/>
</dbReference>
<dbReference type="SUPFAM" id="SSF56112">
    <property type="entry name" value="Protein kinase-like (PK-like)"/>
    <property type="match status" value="1"/>
</dbReference>
<dbReference type="SMART" id="SM00220">
    <property type="entry name" value="S_TKc"/>
    <property type="match status" value="1"/>
</dbReference>
<name>A0A8J5BYY6_ZINOF</name>
<dbReference type="InterPro" id="IPR011009">
    <property type="entry name" value="Kinase-like_dom_sf"/>
</dbReference>
<dbReference type="Gene3D" id="1.10.510.10">
    <property type="entry name" value="Transferase(Phosphotransferase) domain 1"/>
    <property type="match status" value="1"/>
</dbReference>
<dbReference type="InterPro" id="IPR050117">
    <property type="entry name" value="MAPK"/>
</dbReference>
<evidence type="ECO:0000313" key="8">
    <source>
        <dbReference type="Proteomes" id="UP000734854"/>
    </source>
</evidence>
<evidence type="ECO:0000256" key="5">
    <source>
        <dbReference type="ARBA" id="ARBA00022840"/>
    </source>
</evidence>
<evidence type="ECO:0000256" key="3">
    <source>
        <dbReference type="ARBA" id="ARBA00022741"/>
    </source>
</evidence>
<evidence type="ECO:0000256" key="2">
    <source>
        <dbReference type="ARBA" id="ARBA00022679"/>
    </source>
</evidence>
<keyword evidence="2" id="KW-0808">Transferase</keyword>
<evidence type="ECO:0000313" key="7">
    <source>
        <dbReference type="EMBL" id="KAG6468983.1"/>
    </source>
</evidence>
<dbReference type="GO" id="GO:0004674">
    <property type="term" value="F:protein serine/threonine kinase activity"/>
    <property type="evidence" value="ECO:0007669"/>
    <property type="project" value="UniProtKB-KW"/>
</dbReference>
<evidence type="ECO:0000256" key="4">
    <source>
        <dbReference type="ARBA" id="ARBA00022777"/>
    </source>
</evidence>
<feature type="domain" description="Protein kinase" evidence="6">
    <location>
        <begin position="1"/>
        <end position="187"/>
    </location>
</feature>